<reference evidence="2" key="3">
    <citation type="submission" date="2013-11" db="EMBL/GenBank/DDBJ databases">
        <title>The Genome Sequence of Phytophthora parasitica CJ05E6.</title>
        <authorList>
            <consortium name="The Broad Institute Genomics Platform"/>
            <person name="Russ C."/>
            <person name="Tyler B."/>
            <person name="Panabieres F."/>
            <person name="Shan W."/>
            <person name="Tripathy S."/>
            <person name="Grunwald N."/>
            <person name="Machado M."/>
            <person name="Johnson C.S."/>
            <person name="Arredondo F."/>
            <person name="Hong C."/>
            <person name="Coffey M."/>
            <person name="Young S.K."/>
            <person name="Zeng Q."/>
            <person name="Gargeya S."/>
            <person name="Fitzgerald M."/>
            <person name="Abouelleil A."/>
            <person name="Alvarado L."/>
            <person name="Chapman S.B."/>
            <person name="Gainer-Dewar J."/>
            <person name="Goldberg J."/>
            <person name="Griggs A."/>
            <person name="Gujja S."/>
            <person name="Hansen M."/>
            <person name="Howarth C."/>
            <person name="Imamovic A."/>
            <person name="Ireland A."/>
            <person name="Larimer J."/>
            <person name="McCowan C."/>
            <person name="Murphy C."/>
            <person name="Pearson M."/>
            <person name="Poon T.W."/>
            <person name="Priest M."/>
            <person name="Roberts A."/>
            <person name="Saif S."/>
            <person name="Shea T."/>
            <person name="Sykes S."/>
            <person name="Wortman J."/>
            <person name="Nusbaum C."/>
            <person name="Birren B."/>
        </authorList>
    </citation>
    <scope>NUCLEOTIDE SEQUENCE [LARGE SCALE GENOMIC DNA]</scope>
    <source>
        <strain evidence="2">CJ05E6</strain>
    </source>
</reference>
<evidence type="ECO:0000313" key="3">
    <source>
        <dbReference type="EMBL" id="ETL85789.1"/>
    </source>
</evidence>
<dbReference type="Proteomes" id="UP000054423">
    <property type="component" value="Unassembled WGS sequence"/>
</dbReference>
<dbReference type="EMBL" id="KI694789">
    <property type="protein sequence ID" value="ETM38942.1"/>
    <property type="molecule type" value="Genomic_DNA"/>
</dbReference>
<organism evidence="3">
    <name type="scientific">Phytophthora nicotianae</name>
    <name type="common">Potato buckeye rot agent</name>
    <name type="synonym">Phytophthora parasitica</name>
    <dbReference type="NCBI Taxonomy" id="4792"/>
    <lineage>
        <taxon>Eukaryota</taxon>
        <taxon>Sar</taxon>
        <taxon>Stramenopiles</taxon>
        <taxon>Oomycota</taxon>
        <taxon>Peronosporomycetes</taxon>
        <taxon>Peronosporales</taxon>
        <taxon>Peronosporaceae</taxon>
        <taxon>Phytophthora</taxon>
    </lineage>
</organism>
<proteinExistence type="predicted"/>
<dbReference type="Proteomes" id="UP000053864">
    <property type="component" value="Unassembled WGS sequence"/>
</dbReference>
<gene>
    <name evidence="4" type="ORF">L914_14851</name>
    <name evidence="1" type="ORF">L915_15001</name>
    <name evidence="2" type="ORF">L916_14899</name>
    <name evidence="3" type="ORF">L917_14715</name>
</gene>
<sequence>MLQFKRYKKKDPSKKLQLYQVDMGFQCESKLMQCRKSKLAL</sequence>
<reference evidence="1" key="2">
    <citation type="submission" date="2013-11" db="EMBL/GenBank/DDBJ databases">
        <title>The Genome Sequence of Phytophthora parasitica CJ02B3.</title>
        <authorList>
            <consortium name="The Broad Institute Genomics Platform"/>
            <person name="Russ C."/>
            <person name="Tyler B."/>
            <person name="Panabieres F."/>
            <person name="Shan W."/>
            <person name="Tripathy S."/>
            <person name="Grunwald N."/>
            <person name="Machado M."/>
            <person name="Johnson C.S."/>
            <person name="Arredondo F."/>
            <person name="Hong C."/>
            <person name="Coffey M."/>
            <person name="Young S.K."/>
            <person name="Zeng Q."/>
            <person name="Gargeya S."/>
            <person name="Fitzgerald M."/>
            <person name="Abouelleil A."/>
            <person name="Alvarado L."/>
            <person name="Chapman S.B."/>
            <person name="Gainer-Dewar J."/>
            <person name="Goldberg J."/>
            <person name="Griggs A."/>
            <person name="Gujja S."/>
            <person name="Hansen M."/>
            <person name="Howarth C."/>
            <person name="Imamovic A."/>
            <person name="Ireland A."/>
            <person name="Larimer J."/>
            <person name="McCowan C."/>
            <person name="Murphy C."/>
            <person name="Pearson M."/>
            <person name="Poon T.W."/>
            <person name="Priest M."/>
            <person name="Roberts A."/>
            <person name="Saif S."/>
            <person name="Shea T."/>
            <person name="Sykes S."/>
            <person name="Wortman J."/>
            <person name="Nusbaum C."/>
            <person name="Birren B."/>
        </authorList>
    </citation>
    <scope>NUCLEOTIDE SEQUENCE [LARGE SCALE GENOMIC DNA]</scope>
    <source>
        <strain evidence="1">CJ02B3</strain>
    </source>
</reference>
<dbReference type="Proteomes" id="UP000054532">
    <property type="component" value="Unassembled WGS sequence"/>
</dbReference>
<protein>
    <submittedName>
        <fullName evidence="3">Uncharacterized protein</fullName>
    </submittedName>
</protein>
<name>W2KME2_PHYNI</name>
<dbReference type="EMBL" id="KI674833">
    <property type="protein sequence ID" value="ETL32534.1"/>
    <property type="molecule type" value="Genomic_DNA"/>
</dbReference>
<reference evidence="4" key="4">
    <citation type="submission" date="2013-11" db="EMBL/GenBank/DDBJ databases">
        <title>The Genome Sequence of Phytophthora parasitica IAC_01/95.</title>
        <authorList>
            <consortium name="The Broad Institute Genomics Platform"/>
            <person name="Russ C."/>
            <person name="Tyler B."/>
            <person name="Panabieres F."/>
            <person name="Shan W."/>
            <person name="Tripathy S."/>
            <person name="Grunwald N."/>
            <person name="Machado M."/>
            <person name="Johnson C.S."/>
            <person name="Arredondo F."/>
            <person name="Hong C."/>
            <person name="Coffey M."/>
            <person name="Young S.K."/>
            <person name="Zeng Q."/>
            <person name="Gargeya S."/>
            <person name="Fitzgerald M."/>
            <person name="Abouelleil A."/>
            <person name="Alvarado L."/>
            <person name="Chapman S.B."/>
            <person name="Gainer-Dewar J."/>
            <person name="Goldberg J."/>
            <person name="Griggs A."/>
            <person name="Gujja S."/>
            <person name="Hansen M."/>
            <person name="Howarth C."/>
            <person name="Imamovic A."/>
            <person name="Ireland A."/>
            <person name="Larimer J."/>
            <person name="McCowan C."/>
            <person name="Murphy C."/>
            <person name="Pearson M."/>
            <person name="Poon T.W."/>
            <person name="Priest M."/>
            <person name="Roberts A."/>
            <person name="Saif S."/>
            <person name="Shea T."/>
            <person name="Sykes S."/>
            <person name="Wortman J."/>
            <person name="Nusbaum C."/>
            <person name="Birren B."/>
        </authorList>
    </citation>
    <scope>NUCLEOTIDE SEQUENCE [LARGE SCALE GENOMIC DNA]</scope>
    <source>
        <strain evidence="4">IAC_01/95</strain>
    </source>
</reference>
<evidence type="ECO:0000313" key="4">
    <source>
        <dbReference type="EMBL" id="ETM38942.1"/>
    </source>
</evidence>
<dbReference type="AlphaFoldDB" id="W2KME2"/>
<evidence type="ECO:0000313" key="1">
    <source>
        <dbReference type="EMBL" id="ETK79107.1"/>
    </source>
</evidence>
<evidence type="ECO:0000313" key="2">
    <source>
        <dbReference type="EMBL" id="ETL32534.1"/>
    </source>
</evidence>
<accession>W2KME2</accession>
<reference evidence="3" key="1">
    <citation type="submission" date="2013-11" db="EMBL/GenBank/DDBJ databases">
        <title>The Genome Sequence of Phytophthora parasitica CHvinca01.</title>
        <authorList>
            <consortium name="The Broad Institute Genomics Platform"/>
            <person name="Russ C."/>
            <person name="Tyler B."/>
            <person name="Panabieres F."/>
            <person name="Shan W."/>
            <person name="Tripathy S."/>
            <person name="Grunwald N."/>
            <person name="Machado M."/>
            <person name="Johnson C.S."/>
            <person name="Arredondo F."/>
            <person name="Hong C."/>
            <person name="Coffey M."/>
            <person name="Young S.K."/>
            <person name="Zeng Q."/>
            <person name="Gargeya S."/>
            <person name="Fitzgerald M."/>
            <person name="Abouelleil A."/>
            <person name="Alvarado L."/>
            <person name="Chapman S.B."/>
            <person name="Gainer-Dewar J."/>
            <person name="Goldberg J."/>
            <person name="Griggs A."/>
            <person name="Gujja S."/>
            <person name="Hansen M."/>
            <person name="Howarth C."/>
            <person name="Imamovic A."/>
            <person name="Ireland A."/>
            <person name="Larimer J."/>
            <person name="McCowan C."/>
            <person name="Murphy C."/>
            <person name="Pearson M."/>
            <person name="Poon T.W."/>
            <person name="Priest M."/>
            <person name="Roberts A."/>
            <person name="Saif S."/>
            <person name="Shea T."/>
            <person name="Sykes S."/>
            <person name="Wortman J."/>
            <person name="Nusbaum C."/>
            <person name="Birren B."/>
        </authorList>
    </citation>
    <scope>NUCLEOTIDE SEQUENCE [LARGE SCALE GENOMIC DNA]</scope>
    <source>
        <strain evidence="3">CHvinca01</strain>
    </source>
</reference>
<dbReference type="EMBL" id="KI688075">
    <property type="protein sequence ID" value="ETK79107.1"/>
    <property type="molecule type" value="Genomic_DNA"/>
</dbReference>
<dbReference type="EMBL" id="KI681525">
    <property type="protein sequence ID" value="ETL85789.1"/>
    <property type="molecule type" value="Genomic_DNA"/>
</dbReference>
<dbReference type="Proteomes" id="UP000053236">
    <property type="component" value="Unassembled WGS sequence"/>
</dbReference>